<evidence type="ECO:0000256" key="2">
    <source>
        <dbReference type="ARBA" id="ARBA00022630"/>
    </source>
</evidence>
<dbReference type="CDD" id="cd02135">
    <property type="entry name" value="YdjA-like"/>
    <property type="match status" value="1"/>
</dbReference>
<evidence type="ECO:0000256" key="7">
    <source>
        <dbReference type="PIRNR" id="PIRNR000232"/>
    </source>
</evidence>
<gene>
    <name evidence="11" type="ORF">APE01nite_14050</name>
</gene>
<dbReference type="OrthoDB" id="9804207at2"/>
<evidence type="ECO:0000313" key="11">
    <source>
        <dbReference type="EMBL" id="GEB85608.1"/>
    </source>
</evidence>
<protein>
    <recommendedName>
        <fullName evidence="7">Putative NAD(P)H nitroreductase</fullName>
        <ecNumber evidence="7">1.-.-.-</ecNumber>
    </recommendedName>
</protein>
<proteinExistence type="inferred from homology"/>
<feature type="binding site" evidence="8">
    <location>
        <position position="40"/>
    </location>
    <ligand>
        <name>FMN</name>
        <dbReference type="ChEBI" id="CHEBI:58210"/>
        <note>ligand shared between dimeric partners</note>
    </ligand>
</feature>
<comment type="similarity">
    <text evidence="1 7">Belongs to the nitroreductase family.</text>
</comment>
<comment type="caution">
    <text evidence="11">The sequence shown here is derived from an EMBL/GenBank/DDBJ whole genome shotgun (WGS) entry which is preliminary data.</text>
</comment>
<dbReference type="PIRSF" id="PIRSF000232">
    <property type="entry name" value="YdjA"/>
    <property type="match status" value="1"/>
</dbReference>
<sequence length="200" mass="21706">MTSPMDVLLSRASTDRLKDPAPAGAQLEQILATALRAPDHGRLQPWRYVIVQGAARAILAEKVVASTLRVAPQTPQFNLDKRRQRMATMPMTIVLGMHLRPEHKIPLWEQEMSVGAGAMNILNALYAEGFGGIWVSGPITEDPVLAAEFGFEAPHRLAGFLFVGTPDAPLPAPSRPDSAGFMAMWDGTPAVFAQDRNNAQ</sequence>
<dbReference type="Proteomes" id="UP000317730">
    <property type="component" value="Unassembled WGS sequence"/>
</dbReference>
<evidence type="ECO:0000313" key="12">
    <source>
        <dbReference type="Proteomes" id="UP000317730"/>
    </source>
</evidence>
<name>A0A4Y3TV68_9PROT</name>
<dbReference type="Gene3D" id="3.40.109.10">
    <property type="entry name" value="NADH Oxidase"/>
    <property type="match status" value="1"/>
</dbReference>
<keyword evidence="6 7" id="KW-0520">NAD</keyword>
<feature type="region of interest" description="Disordered" evidence="9">
    <location>
        <begin position="1"/>
        <end position="21"/>
    </location>
</feature>
<evidence type="ECO:0000256" key="9">
    <source>
        <dbReference type="SAM" id="MobiDB-lite"/>
    </source>
</evidence>
<keyword evidence="2 7" id="KW-0285">Flavoprotein</keyword>
<keyword evidence="12" id="KW-1185">Reference proteome</keyword>
<organism evidence="11 12">
    <name type="scientific">Acetobacter peroxydans</name>
    <dbReference type="NCBI Taxonomy" id="104098"/>
    <lineage>
        <taxon>Bacteria</taxon>
        <taxon>Pseudomonadati</taxon>
        <taxon>Pseudomonadota</taxon>
        <taxon>Alphaproteobacteria</taxon>
        <taxon>Acetobacterales</taxon>
        <taxon>Acetobacteraceae</taxon>
        <taxon>Acetobacter</taxon>
    </lineage>
</organism>
<dbReference type="EC" id="1.-.-.-" evidence="7"/>
<accession>A0A4Y3TV68</accession>
<dbReference type="InterPro" id="IPR026021">
    <property type="entry name" value="YdjA-like"/>
</dbReference>
<evidence type="ECO:0000256" key="6">
    <source>
        <dbReference type="ARBA" id="ARBA00023027"/>
    </source>
</evidence>
<dbReference type="InterPro" id="IPR052530">
    <property type="entry name" value="NAD(P)H_nitroreductase"/>
</dbReference>
<evidence type="ECO:0000256" key="1">
    <source>
        <dbReference type="ARBA" id="ARBA00007118"/>
    </source>
</evidence>
<keyword evidence="3 7" id="KW-0288">FMN</keyword>
<dbReference type="PANTHER" id="PTHR43821">
    <property type="entry name" value="NAD(P)H NITROREDUCTASE YDJA-RELATED"/>
    <property type="match status" value="1"/>
</dbReference>
<dbReference type="SUPFAM" id="SSF55469">
    <property type="entry name" value="FMN-dependent nitroreductase-like"/>
    <property type="match status" value="1"/>
</dbReference>
<dbReference type="InterPro" id="IPR000415">
    <property type="entry name" value="Nitroreductase-like"/>
</dbReference>
<feature type="binding site" description="in other chain" evidence="8">
    <location>
        <begin position="134"/>
        <end position="136"/>
    </location>
    <ligand>
        <name>FMN</name>
        <dbReference type="ChEBI" id="CHEBI:58210"/>
        <note>ligand shared between dimeric partners</note>
    </ligand>
</feature>
<dbReference type="RefSeq" id="WP_141376004.1">
    <property type="nucleotide sequence ID" value="NZ_BAPL01000005.1"/>
</dbReference>
<dbReference type="PANTHER" id="PTHR43821:SF1">
    <property type="entry name" value="NAD(P)H NITROREDUCTASE YDJA-RELATED"/>
    <property type="match status" value="1"/>
</dbReference>
<keyword evidence="4 7" id="KW-0521">NADP</keyword>
<evidence type="ECO:0000256" key="4">
    <source>
        <dbReference type="ARBA" id="ARBA00022857"/>
    </source>
</evidence>
<dbReference type="Pfam" id="PF00881">
    <property type="entry name" value="Nitroreductase"/>
    <property type="match status" value="1"/>
</dbReference>
<dbReference type="InterPro" id="IPR029479">
    <property type="entry name" value="Nitroreductase"/>
</dbReference>
<dbReference type="AlphaFoldDB" id="A0A4Y3TV68"/>
<evidence type="ECO:0000259" key="10">
    <source>
        <dbReference type="Pfam" id="PF00881"/>
    </source>
</evidence>
<evidence type="ECO:0000256" key="3">
    <source>
        <dbReference type="ARBA" id="ARBA00022643"/>
    </source>
</evidence>
<dbReference type="GO" id="GO:0016491">
    <property type="term" value="F:oxidoreductase activity"/>
    <property type="evidence" value="ECO:0007669"/>
    <property type="project" value="UniProtKB-UniRule"/>
</dbReference>
<dbReference type="EMBL" id="BJMV01000006">
    <property type="protein sequence ID" value="GEB85608.1"/>
    <property type="molecule type" value="Genomic_DNA"/>
</dbReference>
<evidence type="ECO:0000256" key="8">
    <source>
        <dbReference type="PIRSR" id="PIRSR000232-1"/>
    </source>
</evidence>
<evidence type="ECO:0000256" key="5">
    <source>
        <dbReference type="ARBA" id="ARBA00023002"/>
    </source>
</evidence>
<feature type="binding site" description="in other chain" evidence="8">
    <location>
        <begin position="11"/>
        <end position="13"/>
    </location>
    <ligand>
        <name>FMN</name>
        <dbReference type="ChEBI" id="CHEBI:58210"/>
        <note>ligand shared between dimeric partners</note>
    </ligand>
</feature>
<reference evidence="11 12" key="1">
    <citation type="submission" date="2019-06" db="EMBL/GenBank/DDBJ databases">
        <title>Whole genome shotgun sequence of Acetobacter peroxydans NBRC 13755.</title>
        <authorList>
            <person name="Hosoyama A."/>
            <person name="Uohara A."/>
            <person name="Ohji S."/>
            <person name="Ichikawa N."/>
        </authorList>
    </citation>
    <scope>NUCLEOTIDE SEQUENCE [LARGE SCALE GENOMIC DNA]</scope>
    <source>
        <strain evidence="11 12">NBRC 13755</strain>
    </source>
</reference>
<feature type="binding site" evidence="8">
    <location>
        <position position="36"/>
    </location>
    <ligand>
        <name>FMN</name>
        <dbReference type="ChEBI" id="CHEBI:58210"/>
        <note>ligand shared between dimeric partners</note>
    </ligand>
</feature>
<feature type="domain" description="Nitroreductase" evidence="10">
    <location>
        <begin position="10"/>
        <end position="164"/>
    </location>
</feature>
<comment type="cofactor">
    <cofactor evidence="8">
        <name>FMN</name>
        <dbReference type="ChEBI" id="CHEBI:58210"/>
    </cofactor>
    <text evidence="8">Binds 1 FMN per subunit.</text>
</comment>
<keyword evidence="5 7" id="KW-0560">Oxidoreductase</keyword>